<gene>
    <name evidence="6" type="ORF">HUJ06_006636</name>
</gene>
<accession>A0A822YZ33</accession>
<dbReference type="AlphaFoldDB" id="A0A822YZ33"/>
<evidence type="ECO:0008006" key="8">
    <source>
        <dbReference type="Google" id="ProtNLM"/>
    </source>
</evidence>
<evidence type="ECO:0000313" key="6">
    <source>
        <dbReference type="EMBL" id="DAD35996.1"/>
    </source>
</evidence>
<keyword evidence="7" id="KW-1185">Reference proteome</keyword>
<evidence type="ECO:0000256" key="4">
    <source>
        <dbReference type="ARBA" id="ARBA00022833"/>
    </source>
</evidence>
<keyword evidence="5" id="KW-0539">Nucleus</keyword>
<dbReference type="InterPro" id="IPR012337">
    <property type="entry name" value="RNaseH-like_sf"/>
</dbReference>
<reference evidence="6 7" key="1">
    <citation type="journal article" date="2020" name="Mol. Biol. Evol.">
        <title>Distinct Expression and Methylation Patterns for Genes with Different Fates following a Single Whole-Genome Duplication in Flowering Plants.</title>
        <authorList>
            <person name="Shi T."/>
            <person name="Rahmani R.S."/>
            <person name="Gugger P.F."/>
            <person name="Wang M."/>
            <person name="Li H."/>
            <person name="Zhang Y."/>
            <person name="Li Z."/>
            <person name="Wang Q."/>
            <person name="Van de Peer Y."/>
            <person name="Marchal K."/>
            <person name="Chen J."/>
        </authorList>
    </citation>
    <scope>NUCLEOTIDE SEQUENCE [LARGE SCALE GENOMIC DNA]</scope>
    <source>
        <tissue evidence="6">Leaf</tissue>
    </source>
</reference>
<evidence type="ECO:0000256" key="1">
    <source>
        <dbReference type="ARBA" id="ARBA00004123"/>
    </source>
</evidence>
<dbReference type="PANTHER" id="PTHR46481">
    <property type="entry name" value="ZINC FINGER BED DOMAIN-CONTAINING PROTEIN 4"/>
    <property type="match status" value="1"/>
</dbReference>
<dbReference type="PANTHER" id="PTHR46481:SF10">
    <property type="entry name" value="ZINC FINGER BED DOMAIN-CONTAINING PROTEIN 39"/>
    <property type="match status" value="1"/>
</dbReference>
<evidence type="ECO:0000313" key="7">
    <source>
        <dbReference type="Proteomes" id="UP000607653"/>
    </source>
</evidence>
<comment type="caution">
    <text evidence="6">The sequence shown here is derived from an EMBL/GenBank/DDBJ whole genome shotgun (WGS) entry which is preliminary data.</text>
</comment>
<keyword evidence="3" id="KW-0863">Zinc-finger</keyword>
<proteinExistence type="predicted"/>
<dbReference type="SUPFAM" id="SSF53098">
    <property type="entry name" value="Ribonuclease H-like"/>
    <property type="match status" value="1"/>
</dbReference>
<sequence>MSHPFTIVKEEGFNFMMKMCNHSFDKIFQKTVKNDCMTVYEDQKKKLKNLLKGISKISITINLCKSQNQRIEYMVLTGHFLYANWRLQKHVLSFVHVLSPHNGVDITNAICKCLKEWGIENKVFTISVDKSYNDSCLRFLRDIFSRNSKLLCDGKLFNVRCCAHILNLLVQYGHDEISFIIENVRESVKYINQYESRKQTFSKIVQQLQLGAKKLVIDCPTRWNSTFEMLCFEISRCVSKVSKKGAKL</sequence>
<evidence type="ECO:0000256" key="3">
    <source>
        <dbReference type="ARBA" id="ARBA00022771"/>
    </source>
</evidence>
<keyword evidence="2" id="KW-0479">Metal-binding</keyword>
<dbReference type="GO" id="GO:0008270">
    <property type="term" value="F:zinc ion binding"/>
    <property type="evidence" value="ECO:0007669"/>
    <property type="project" value="UniProtKB-KW"/>
</dbReference>
<organism evidence="6 7">
    <name type="scientific">Nelumbo nucifera</name>
    <name type="common">Sacred lotus</name>
    <dbReference type="NCBI Taxonomy" id="4432"/>
    <lineage>
        <taxon>Eukaryota</taxon>
        <taxon>Viridiplantae</taxon>
        <taxon>Streptophyta</taxon>
        <taxon>Embryophyta</taxon>
        <taxon>Tracheophyta</taxon>
        <taxon>Spermatophyta</taxon>
        <taxon>Magnoliopsida</taxon>
        <taxon>Proteales</taxon>
        <taxon>Nelumbonaceae</taxon>
        <taxon>Nelumbo</taxon>
    </lineage>
</organism>
<comment type="subcellular location">
    <subcellularLocation>
        <location evidence="1">Nucleus</location>
    </subcellularLocation>
</comment>
<dbReference type="InterPro" id="IPR052035">
    <property type="entry name" value="ZnF_BED_domain_contain"/>
</dbReference>
<evidence type="ECO:0000256" key="5">
    <source>
        <dbReference type="ARBA" id="ARBA00023242"/>
    </source>
</evidence>
<protein>
    <recommendedName>
        <fullName evidence="8">Zinc finger BED domain-containing protein RICESLEEPER 2-like</fullName>
    </recommendedName>
</protein>
<dbReference type="GO" id="GO:0005634">
    <property type="term" value="C:nucleus"/>
    <property type="evidence" value="ECO:0007669"/>
    <property type="project" value="UniProtKB-SubCell"/>
</dbReference>
<dbReference type="EMBL" id="DUZY01000004">
    <property type="protein sequence ID" value="DAD35996.1"/>
    <property type="molecule type" value="Genomic_DNA"/>
</dbReference>
<name>A0A822YZ33_NELNU</name>
<evidence type="ECO:0000256" key="2">
    <source>
        <dbReference type="ARBA" id="ARBA00022723"/>
    </source>
</evidence>
<keyword evidence="4" id="KW-0862">Zinc</keyword>
<dbReference type="Proteomes" id="UP000607653">
    <property type="component" value="Unassembled WGS sequence"/>
</dbReference>